<keyword evidence="10" id="KW-0539">Nucleus</keyword>
<evidence type="ECO:0000256" key="8">
    <source>
        <dbReference type="ARBA" id="ARBA00022786"/>
    </source>
</evidence>
<organism evidence="14 15">
    <name type="scientific">Zalerion maritima</name>
    <dbReference type="NCBI Taxonomy" id="339359"/>
    <lineage>
        <taxon>Eukaryota</taxon>
        <taxon>Fungi</taxon>
        <taxon>Dikarya</taxon>
        <taxon>Ascomycota</taxon>
        <taxon>Pezizomycotina</taxon>
        <taxon>Sordariomycetes</taxon>
        <taxon>Lulworthiomycetidae</taxon>
        <taxon>Lulworthiales</taxon>
        <taxon>Lulworthiaceae</taxon>
        <taxon>Zalerion</taxon>
    </lineage>
</organism>
<dbReference type="GO" id="GO:0005634">
    <property type="term" value="C:nucleus"/>
    <property type="evidence" value="ECO:0007669"/>
    <property type="project" value="UniProtKB-SubCell"/>
</dbReference>
<keyword evidence="8" id="KW-0833">Ubl conjugation pathway</keyword>
<feature type="region of interest" description="Disordered" evidence="12">
    <location>
        <begin position="1"/>
        <end position="114"/>
    </location>
</feature>
<evidence type="ECO:0000256" key="2">
    <source>
        <dbReference type="ARBA" id="ARBA00004123"/>
    </source>
</evidence>
<evidence type="ECO:0000256" key="11">
    <source>
        <dbReference type="SAM" id="Coils"/>
    </source>
</evidence>
<dbReference type="GO" id="GO:0000151">
    <property type="term" value="C:ubiquitin ligase complex"/>
    <property type="evidence" value="ECO:0007669"/>
    <property type="project" value="InterPro"/>
</dbReference>
<dbReference type="GO" id="GO:0005737">
    <property type="term" value="C:cytoplasm"/>
    <property type="evidence" value="ECO:0007669"/>
    <property type="project" value="UniProtKB-SubCell"/>
</dbReference>
<dbReference type="PROSITE" id="PS51698">
    <property type="entry name" value="U_BOX"/>
    <property type="match status" value="1"/>
</dbReference>
<dbReference type="Proteomes" id="UP001201980">
    <property type="component" value="Unassembled WGS sequence"/>
</dbReference>
<evidence type="ECO:0000256" key="10">
    <source>
        <dbReference type="ARBA" id="ARBA00023242"/>
    </source>
</evidence>
<feature type="coiled-coil region" evidence="11">
    <location>
        <begin position="815"/>
        <end position="842"/>
    </location>
</feature>
<dbReference type="GO" id="GO:0003755">
    <property type="term" value="F:peptidyl-prolyl cis-trans isomerase activity"/>
    <property type="evidence" value="ECO:0007669"/>
    <property type="project" value="UniProtKB-KW"/>
</dbReference>
<dbReference type="AlphaFoldDB" id="A0AAD5RSU4"/>
<evidence type="ECO:0000256" key="7">
    <source>
        <dbReference type="ARBA" id="ARBA00022679"/>
    </source>
</evidence>
<keyword evidence="11" id="KW-0175">Coiled coil</keyword>
<dbReference type="GO" id="GO:0000209">
    <property type="term" value="P:protein polyubiquitination"/>
    <property type="evidence" value="ECO:0007669"/>
    <property type="project" value="TreeGrafter"/>
</dbReference>
<dbReference type="InterPro" id="IPR013083">
    <property type="entry name" value="Znf_RING/FYVE/PHD"/>
</dbReference>
<evidence type="ECO:0000259" key="13">
    <source>
        <dbReference type="PROSITE" id="PS51698"/>
    </source>
</evidence>
<keyword evidence="15" id="KW-1185">Reference proteome</keyword>
<dbReference type="InterPro" id="IPR045132">
    <property type="entry name" value="UBE4"/>
</dbReference>
<protein>
    <recommendedName>
        <fullName evidence="13">U-box domain-containing protein</fullName>
    </recommendedName>
</protein>
<feature type="compositionally biased region" description="Low complexity" evidence="12">
    <location>
        <begin position="73"/>
        <end position="90"/>
    </location>
</feature>
<dbReference type="PANTHER" id="PTHR13931:SF2">
    <property type="entry name" value="UBIQUITIN CONJUGATION FACTOR E4 B"/>
    <property type="match status" value="1"/>
</dbReference>
<comment type="catalytic activity">
    <reaction evidence="1">
        <text>S-ubiquitinyl-[E2 ubiquitin-conjugating enzyme]-L-cysteine + [acceptor protein]-L-lysine = [E2 ubiquitin-conjugating enzyme]-L-cysteine + N(6)-ubiquitinyl-[acceptor protein]-L-lysine.</text>
        <dbReference type="EC" id="2.3.2.27"/>
    </reaction>
</comment>
<keyword evidence="6" id="KW-0963">Cytoplasm</keyword>
<dbReference type="GO" id="GO:0006511">
    <property type="term" value="P:ubiquitin-dependent protein catabolic process"/>
    <property type="evidence" value="ECO:0007669"/>
    <property type="project" value="InterPro"/>
</dbReference>
<comment type="pathway">
    <text evidence="4">Protein modification; protein ubiquitination.</text>
</comment>
<dbReference type="EMBL" id="JAKWBI020000082">
    <property type="protein sequence ID" value="KAJ2903415.1"/>
    <property type="molecule type" value="Genomic_DNA"/>
</dbReference>
<dbReference type="InterPro" id="IPR003613">
    <property type="entry name" value="Ubox_domain"/>
</dbReference>
<dbReference type="Gene3D" id="3.30.40.10">
    <property type="entry name" value="Zinc/RING finger domain, C3HC4 (zinc finger)"/>
    <property type="match status" value="1"/>
</dbReference>
<accession>A0AAD5RSU4</accession>
<dbReference type="GO" id="GO:0036503">
    <property type="term" value="P:ERAD pathway"/>
    <property type="evidence" value="ECO:0007669"/>
    <property type="project" value="InterPro"/>
</dbReference>
<dbReference type="SMART" id="SM00504">
    <property type="entry name" value="Ubox"/>
    <property type="match status" value="1"/>
</dbReference>
<keyword evidence="9" id="KW-0413">Isomerase</keyword>
<evidence type="ECO:0000256" key="6">
    <source>
        <dbReference type="ARBA" id="ARBA00022490"/>
    </source>
</evidence>
<dbReference type="GO" id="GO:0034450">
    <property type="term" value="F:ubiquitin-ubiquitin ligase activity"/>
    <property type="evidence" value="ECO:0007669"/>
    <property type="project" value="InterPro"/>
</dbReference>
<dbReference type="PANTHER" id="PTHR13931">
    <property type="entry name" value="UBIQUITINATION FACTOR E4"/>
    <property type="match status" value="1"/>
</dbReference>
<feature type="compositionally biased region" description="Low complexity" evidence="12">
    <location>
        <begin position="1067"/>
        <end position="1094"/>
    </location>
</feature>
<reference evidence="14" key="1">
    <citation type="submission" date="2022-07" db="EMBL/GenBank/DDBJ databases">
        <title>Draft genome sequence of Zalerion maritima ATCC 34329, a (micro)plastics degrading marine fungus.</title>
        <authorList>
            <person name="Paco A."/>
            <person name="Goncalves M.F.M."/>
            <person name="Rocha-Santos T.A.P."/>
            <person name="Alves A."/>
        </authorList>
    </citation>
    <scope>NUCLEOTIDE SEQUENCE</scope>
    <source>
        <strain evidence="14">ATCC 34329</strain>
    </source>
</reference>
<dbReference type="Pfam" id="PF10408">
    <property type="entry name" value="Ufd2P_core"/>
    <property type="match status" value="1"/>
</dbReference>
<comment type="similarity">
    <text evidence="5">Belongs to the ubiquitin conjugation factor E4 family.</text>
</comment>
<gene>
    <name evidence="14" type="ORF">MKZ38_009992</name>
</gene>
<evidence type="ECO:0000313" key="14">
    <source>
        <dbReference type="EMBL" id="KAJ2903415.1"/>
    </source>
</evidence>
<feature type="compositionally biased region" description="Low complexity" evidence="12">
    <location>
        <begin position="51"/>
        <end position="63"/>
    </location>
</feature>
<feature type="region of interest" description="Disordered" evidence="12">
    <location>
        <begin position="1056"/>
        <end position="1094"/>
    </location>
</feature>
<keyword evidence="9" id="KW-0697">Rotamase</keyword>
<dbReference type="FunFam" id="3.30.40.10:FF:000055">
    <property type="entry name" value="Ubiquitin conjugation factor e4 a"/>
    <property type="match status" value="1"/>
</dbReference>
<evidence type="ECO:0000256" key="1">
    <source>
        <dbReference type="ARBA" id="ARBA00000900"/>
    </source>
</evidence>
<evidence type="ECO:0000256" key="5">
    <source>
        <dbReference type="ARBA" id="ARBA00007434"/>
    </source>
</evidence>
<sequence>MEDQEQHPNDQGPRPPSPPSVTPDREQMDRIRLRRLQKLGGPSPSPTSEDSATPSSSTLTTSTPQPHRPKPTPAASTTPKPSSSTPQTKSGASAKRPASPANIGSNPTARPRKAPETIQDFADNCLSRIFRISVNPSKKSDQSGSLTFLDESSAELQDNGDPLKLNIDNLDQYLFEAGTKWPSNQPLFDYFLRAYKQSSVILGHIRTPSEEKEALVKEARRIAVSHCIFCVSMPDMYGREGNSKHDSLSQYLLQPYGSELSLPIELMNEFVLRIKEDDSISTLFVKAMVDISLQLAQKNMATRDHHKFFDAIKLYSRFPPLLEALVMDPSFNPAREAQDIERMSLLGPFFRLSPLHMADSLIYYPNPTQITQPGASSGDESVRADLEALWTSLYDVTNAFVRAGEKPRNQILSWFTYIINNNHKRAATFPDRKTLASDGFMLNVSVVLDRLCEPFMDTTFDKVVRIQSDYFRKVTPRVDIEGETKMFADEHTASDFYKDSQPGTNNFITEVFFLALAAHHYGAEPLHNTVKNFDHEIRVFSGELERIERLRPTLPQSQQARASEILTRYRVQQEQFSSLRLAISGAMKNERMQNLSLRFMRYVAVWLLRLASGTDYRPGKDMVLPLPETANPTFACLPEYAASVILNNVRFAFERTPQLCVSSFGDEMFIFCITFLSAKGYIKNPSIKTNLVHVLRMGTLPLYHRQKGIWGDLLMSHSFSQKFLLRSLMDFYIESETTISFYDKFNVRHLIFEVIKAVWPNDAYKRQLEKESQKNQKFFVQFVKLVLNDATYVLDEALTRFPKIHDLEIELKTSVTMSQEDREKKEKNLRQLESQAEGYMQLTNSIMNMMVLFTGSMKKAFLMPEIVERLAAMLDYNIIVLTGPKSKNLRTENMHKYKFEPKTLLGEFVDVYLCLGTSQDFIDAVAKDGRSYSPANMGVATNVLEKIKVKSAEEMAKWYELCNKFREAKGAMEQAELDLGEIPTEFEDPLLSHLMTDPVVLPSQNIVDRQTINEHLLSSAMDPFTRQPMSIDDVQPAAELRARIEEWKETKIREARERLAAKSHSSGADPMDTTATAGGGPTAAPGDAMDTSVG</sequence>
<proteinExistence type="inferred from homology"/>
<evidence type="ECO:0000256" key="3">
    <source>
        <dbReference type="ARBA" id="ARBA00004496"/>
    </source>
</evidence>
<evidence type="ECO:0000313" key="15">
    <source>
        <dbReference type="Proteomes" id="UP001201980"/>
    </source>
</evidence>
<dbReference type="SUPFAM" id="SSF57850">
    <property type="entry name" value="RING/U-box"/>
    <property type="match status" value="1"/>
</dbReference>
<evidence type="ECO:0000256" key="4">
    <source>
        <dbReference type="ARBA" id="ARBA00004906"/>
    </source>
</evidence>
<dbReference type="InterPro" id="IPR019474">
    <property type="entry name" value="Ub_conjug_fac_E4_core"/>
</dbReference>
<evidence type="ECO:0000256" key="9">
    <source>
        <dbReference type="ARBA" id="ARBA00023110"/>
    </source>
</evidence>
<name>A0AAD5RSU4_9PEZI</name>
<evidence type="ECO:0000256" key="12">
    <source>
        <dbReference type="SAM" id="MobiDB-lite"/>
    </source>
</evidence>
<keyword evidence="7" id="KW-0808">Transferase</keyword>
<dbReference type="Pfam" id="PF04564">
    <property type="entry name" value="U-box"/>
    <property type="match status" value="1"/>
</dbReference>
<comment type="caution">
    <text evidence="14">The sequence shown here is derived from an EMBL/GenBank/DDBJ whole genome shotgun (WGS) entry which is preliminary data.</text>
</comment>
<comment type="subcellular location">
    <subcellularLocation>
        <location evidence="3">Cytoplasm</location>
    </subcellularLocation>
    <subcellularLocation>
        <location evidence="2">Nucleus</location>
    </subcellularLocation>
</comment>
<feature type="domain" description="U-box" evidence="13">
    <location>
        <begin position="981"/>
        <end position="1054"/>
    </location>
</feature>